<protein>
    <recommendedName>
        <fullName evidence="3">Thiol-disulfide oxidoreductase DCC</fullName>
    </recommendedName>
</protein>
<organism evidence="2">
    <name type="scientific">marine metagenome</name>
    <dbReference type="NCBI Taxonomy" id="408172"/>
    <lineage>
        <taxon>unclassified sequences</taxon>
        <taxon>metagenomes</taxon>
        <taxon>ecological metagenomes</taxon>
    </lineage>
</organism>
<keyword evidence="1" id="KW-1133">Transmembrane helix</keyword>
<evidence type="ECO:0000313" key="2">
    <source>
        <dbReference type="EMBL" id="SVC59200.1"/>
    </source>
</evidence>
<dbReference type="AlphaFoldDB" id="A0A382NET2"/>
<sequence>MSNILDHLKRNQENMRRPKKPLIIYDGQCSFCINAIKRIQKQAKEEQFDYIPNQDPDLYIAYPQLVKFLSHEGMRFINQKGKAFCGADSVYQIYRRLRWSQYIAWIYVVPGIHRICKIVYFIIAKNRYRLSRTVCDSDVCDAG</sequence>
<name>A0A382NET2_9ZZZZ</name>
<dbReference type="EMBL" id="UINC01099716">
    <property type="protein sequence ID" value="SVC59200.1"/>
    <property type="molecule type" value="Genomic_DNA"/>
</dbReference>
<accession>A0A382NET2</accession>
<evidence type="ECO:0000256" key="1">
    <source>
        <dbReference type="SAM" id="Phobius"/>
    </source>
</evidence>
<dbReference type="InterPro" id="IPR007263">
    <property type="entry name" value="DCC1-like"/>
</dbReference>
<proteinExistence type="predicted"/>
<dbReference type="Pfam" id="PF04134">
    <property type="entry name" value="DCC1-like"/>
    <property type="match status" value="1"/>
</dbReference>
<feature type="transmembrane region" description="Helical" evidence="1">
    <location>
        <begin position="102"/>
        <end position="123"/>
    </location>
</feature>
<gene>
    <name evidence="2" type="ORF">METZ01_LOCUS312054</name>
</gene>
<reference evidence="2" key="1">
    <citation type="submission" date="2018-05" db="EMBL/GenBank/DDBJ databases">
        <authorList>
            <person name="Lanie J.A."/>
            <person name="Ng W.-L."/>
            <person name="Kazmierczak K.M."/>
            <person name="Andrzejewski T.M."/>
            <person name="Davidsen T.M."/>
            <person name="Wayne K.J."/>
            <person name="Tettelin H."/>
            <person name="Glass J.I."/>
            <person name="Rusch D."/>
            <person name="Podicherti R."/>
            <person name="Tsui H.-C.T."/>
            <person name="Winkler M.E."/>
        </authorList>
    </citation>
    <scope>NUCLEOTIDE SEQUENCE</scope>
</reference>
<keyword evidence="1" id="KW-0472">Membrane</keyword>
<evidence type="ECO:0008006" key="3">
    <source>
        <dbReference type="Google" id="ProtNLM"/>
    </source>
</evidence>
<dbReference type="GO" id="GO:0015035">
    <property type="term" value="F:protein-disulfide reductase activity"/>
    <property type="evidence" value="ECO:0007669"/>
    <property type="project" value="InterPro"/>
</dbReference>
<keyword evidence="1" id="KW-0812">Transmembrane</keyword>